<dbReference type="Pfam" id="PF01368">
    <property type="entry name" value="DHH"/>
    <property type="match status" value="1"/>
</dbReference>
<dbReference type="SUPFAM" id="SSF64182">
    <property type="entry name" value="DHH phosphoesterases"/>
    <property type="match status" value="1"/>
</dbReference>
<dbReference type="InterPro" id="IPR038763">
    <property type="entry name" value="DHH_sf"/>
</dbReference>
<dbReference type="InterPro" id="IPR051319">
    <property type="entry name" value="Oligoribo/pAp-PDE_c-di-AMP_PDE"/>
</dbReference>
<dbReference type="PANTHER" id="PTHR47618">
    <property type="entry name" value="BIFUNCTIONAL OLIGORIBONUCLEASE AND PAP PHOSPHATASE NRNA"/>
    <property type="match status" value="1"/>
</dbReference>
<dbReference type="Pfam" id="PF02272">
    <property type="entry name" value="DHHA1"/>
    <property type="match status" value="1"/>
</dbReference>
<feature type="domain" description="DHHA1" evidence="2">
    <location>
        <begin position="223"/>
        <end position="320"/>
    </location>
</feature>
<dbReference type="Gene3D" id="3.90.1640.10">
    <property type="entry name" value="inorganic pyrophosphatase (n-terminal core)"/>
    <property type="match status" value="1"/>
</dbReference>
<dbReference type="Gene3D" id="3.10.310.30">
    <property type="match status" value="1"/>
</dbReference>
<dbReference type="InterPro" id="IPR003156">
    <property type="entry name" value="DHHA1_dom"/>
</dbReference>
<dbReference type="PANTHER" id="PTHR47618:SF1">
    <property type="entry name" value="BIFUNCTIONAL OLIGORIBONUCLEASE AND PAP PHOSPHATASE NRNA"/>
    <property type="match status" value="1"/>
</dbReference>
<evidence type="ECO:0000313" key="4">
    <source>
        <dbReference type="Proteomes" id="UP000623269"/>
    </source>
</evidence>
<dbReference type="EMBL" id="JAEAGR010000019">
    <property type="protein sequence ID" value="MBH1942302.1"/>
    <property type="molecule type" value="Genomic_DNA"/>
</dbReference>
<gene>
    <name evidence="3" type="ORF">I5677_15480</name>
</gene>
<proteinExistence type="predicted"/>
<comment type="caution">
    <text evidence="3">The sequence shown here is derived from an EMBL/GenBank/DDBJ whole genome shotgun (WGS) entry which is preliminary data.</text>
</comment>
<dbReference type="InterPro" id="IPR001667">
    <property type="entry name" value="DDH_dom"/>
</dbReference>
<accession>A0A8J7H541</accession>
<dbReference type="GO" id="GO:0003676">
    <property type="term" value="F:nucleic acid binding"/>
    <property type="evidence" value="ECO:0007669"/>
    <property type="project" value="InterPro"/>
</dbReference>
<dbReference type="AlphaFoldDB" id="A0A8J7H541"/>
<dbReference type="RefSeq" id="WP_197662550.1">
    <property type="nucleotide sequence ID" value="NZ_JAEAGR010000019.1"/>
</dbReference>
<feature type="domain" description="DDH" evidence="1">
    <location>
        <begin position="18"/>
        <end position="161"/>
    </location>
</feature>
<reference evidence="3" key="1">
    <citation type="submission" date="2020-12" db="EMBL/GenBank/DDBJ databases">
        <title>M. sibirica DSM 26468T genome.</title>
        <authorList>
            <person name="Thieme N."/>
            <person name="Rettenmaier R."/>
            <person name="Zverlov V."/>
            <person name="Liebl W."/>
        </authorList>
    </citation>
    <scope>NUCLEOTIDE SEQUENCE</scope>
    <source>
        <strain evidence="3">DSM 26468</strain>
    </source>
</reference>
<name>A0A8J7H541_9FIRM</name>
<organism evidence="3 4">
    <name type="scientific">Mobilitalea sibirica</name>
    <dbReference type="NCBI Taxonomy" id="1462919"/>
    <lineage>
        <taxon>Bacteria</taxon>
        <taxon>Bacillati</taxon>
        <taxon>Bacillota</taxon>
        <taxon>Clostridia</taxon>
        <taxon>Lachnospirales</taxon>
        <taxon>Lachnospiraceae</taxon>
        <taxon>Mobilitalea</taxon>
    </lineage>
</organism>
<protein>
    <submittedName>
        <fullName evidence="3">Bifunctional oligoribonuclease/PAP phosphatase NrnA</fullName>
    </submittedName>
</protein>
<evidence type="ECO:0000259" key="2">
    <source>
        <dbReference type="Pfam" id="PF02272"/>
    </source>
</evidence>
<evidence type="ECO:0000259" key="1">
    <source>
        <dbReference type="Pfam" id="PF01368"/>
    </source>
</evidence>
<dbReference type="Proteomes" id="UP000623269">
    <property type="component" value="Unassembled WGS sequence"/>
</dbReference>
<keyword evidence="4" id="KW-1185">Reference proteome</keyword>
<evidence type="ECO:0000313" key="3">
    <source>
        <dbReference type="EMBL" id="MBH1942302.1"/>
    </source>
</evidence>
<sequence length="334" mass="37043">MNVLYKDIINSEIAGARKVAIAGHIRPDGDCIGSCMALYHYLLRSKDDLDLMVIDVYLEPIGNEFRILKGVDDIKHSYESNECYDVFISLDCGSLDRLGNAQKYFNTAKKTINIDHHISNNSFGNVNHVVANASSTCEVLFGLFDENLITKEIAEALYVGIIHDTGVFKHSNTTQNTMMIAGKLISKGIEFSKLIDESFYQKTYMQNQVLGRCLMESILVLDGKVIVSSVSYRMMNFYEAKTSDMDGIIDQLRVTKGTEVAIFAYETAPQEFKVSMRSNGEVNVSKIAVYFGGGGHIKAAGCTLHGSLHDVINNITPHIEAQLKALNKSNKLSE</sequence>